<gene>
    <name evidence="2" type="ORF">F0185_28625</name>
</gene>
<proteinExistence type="predicted"/>
<dbReference type="InterPro" id="IPR013424">
    <property type="entry name" value="Ice-binding_C"/>
</dbReference>
<organism evidence="2 3">
    <name type="scientific">Massilia rubra</name>
    <dbReference type="NCBI Taxonomy" id="2607910"/>
    <lineage>
        <taxon>Bacteria</taxon>
        <taxon>Pseudomonadati</taxon>
        <taxon>Pseudomonadota</taxon>
        <taxon>Betaproteobacteria</taxon>
        <taxon>Burkholderiales</taxon>
        <taxon>Oxalobacteraceae</taxon>
        <taxon>Telluria group</taxon>
        <taxon>Massilia</taxon>
    </lineage>
</organism>
<dbReference type="Pfam" id="PF07589">
    <property type="entry name" value="PEP-CTERM"/>
    <property type="match status" value="1"/>
</dbReference>
<evidence type="ECO:0000313" key="2">
    <source>
        <dbReference type="EMBL" id="NHZ37532.1"/>
    </source>
</evidence>
<protein>
    <submittedName>
        <fullName evidence="2">PEP-CTERM sorting domain-containing protein</fullName>
    </submittedName>
</protein>
<feature type="domain" description="Ice-binding protein C-terminal" evidence="1">
    <location>
        <begin position="85"/>
        <end position="110"/>
    </location>
</feature>
<evidence type="ECO:0000313" key="3">
    <source>
        <dbReference type="Proteomes" id="UP000785613"/>
    </source>
</evidence>
<evidence type="ECO:0000259" key="1">
    <source>
        <dbReference type="Pfam" id="PF07589"/>
    </source>
</evidence>
<dbReference type="NCBIfam" id="TIGR02595">
    <property type="entry name" value="PEP_CTERM"/>
    <property type="match status" value="1"/>
</dbReference>
<reference evidence="2 3" key="1">
    <citation type="submission" date="2019-09" db="EMBL/GenBank/DDBJ databases">
        <title>Taxonomy of Antarctic Massilia spp.: description of Massilia rubra sp. nov., Massilia aquatica sp. nov., Massilia mucilaginosa sp. nov., Massilia frigida sp. nov. isolated from streams, lakes and regoliths.</title>
        <authorList>
            <person name="Holochova P."/>
            <person name="Sedlacek I."/>
            <person name="Kralova S."/>
            <person name="Maslanova I."/>
            <person name="Busse H.-J."/>
            <person name="Stankova E."/>
            <person name="Vrbovska V."/>
            <person name="Kovarovic V."/>
            <person name="Bartak M."/>
            <person name="Svec P."/>
            <person name="Pantucek R."/>
        </authorList>
    </citation>
    <scope>NUCLEOTIDE SEQUENCE [LARGE SCALE GENOMIC DNA]</scope>
    <source>
        <strain evidence="2 3">CCM 8692</strain>
    </source>
</reference>
<accession>A0ABX0LZL2</accession>
<name>A0ABX0LZL2_9BURK</name>
<sequence length="118" mass="12571">MIITALGSVSENRLGVFDSSVARIAMRGKLLDESGDWVDSFSKSYQTDAGSTTLRMYASLSTDEFVRSGNFDVVTQATLAGQISSVPEPSAYAMLLAGTVLVGAMARRRRRTPACNAA</sequence>
<keyword evidence="3" id="KW-1185">Reference proteome</keyword>
<dbReference type="Proteomes" id="UP000785613">
    <property type="component" value="Unassembled WGS sequence"/>
</dbReference>
<dbReference type="EMBL" id="VUYU01000030">
    <property type="protein sequence ID" value="NHZ37532.1"/>
    <property type="molecule type" value="Genomic_DNA"/>
</dbReference>
<comment type="caution">
    <text evidence="2">The sequence shown here is derived from an EMBL/GenBank/DDBJ whole genome shotgun (WGS) entry which is preliminary data.</text>
</comment>